<dbReference type="EnsemblMetazoa" id="XM_050655307.1">
    <property type="protein sequence ID" value="XP_050511264.1"/>
    <property type="gene ID" value="LOC114335235"/>
</dbReference>
<evidence type="ECO:0000256" key="6">
    <source>
        <dbReference type="ARBA" id="ARBA00022490"/>
    </source>
</evidence>
<feature type="compositionally biased region" description="Acidic residues" evidence="11">
    <location>
        <begin position="540"/>
        <end position="550"/>
    </location>
</feature>
<evidence type="ECO:0000313" key="14">
    <source>
        <dbReference type="RefSeq" id="XP_028141236.1"/>
    </source>
</evidence>
<keyword evidence="8" id="KW-0498">Mitosis</keyword>
<evidence type="ECO:0000256" key="8">
    <source>
        <dbReference type="ARBA" id="ARBA00022776"/>
    </source>
</evidence>
<keyword evidence="5" id="KW-0158">Chromosome</keyword>
<dbReference type="GO" id="GO:0003682">
    <property type="term" value="F:chromatin binding"/>
    <property type="evidence" value="ECO:0007669"/>
    <property type="project" value="TreeGrafter"/>
</dbReference>
<dbReference type="Proteomes" id="UP001652700">
    <property type="component" value="Unplaced"/>
</dbReference>
<dbReference type="InterPro" id="IPR022816">
    <property type="entry name" value="Condensin_barren_su2"/>
</dbReference>
<dbReference type="GO" id="GO:0007076">
    <property type="term" value="P:mitotic chromosome condensation"/>
    <property type="evidence" value="ECO:0007669"/>
    <property type="project" value="InterPro"/>
</dbReference>
<keyword evidence="7" id="KW-0132">Cell division</keyword>
<evidence type="ECO:0000256" key="1">
    <source>
        <dbReference type="ARBA" id="ARBA00004286"/>
    </source>
</evidence>
<organism evidence="14">
    <name type="scientific">Diabrotica virgifera virgifera</name>
    <name type="common">western corn rootworm</name>
    <dbReference type="NCBI Taxonomy" id="50390"/>
    <lineage>
        <taxon>Eukaryota</taxon>
        <taxon>Metazoa</taxon>
        <taxon>Ecdysozoa</taxon>
        <taxon>Arthropoda</taxon>
        <taxon>Hexapoda</taxon>
        <taxon>Insecta</taxon>
        <taxon>Pterygota</taxon>
        <taxon>Neoptera</taxon>
        <taxon>Endopterygota</taxon>
        <taxon>Coleoptera</taxon>
        <taxon>Polyphaga</taxon>
        <taxon>Cucujiformia</taxon>
        <taxon>Chrysomeloidea</taxon>
        <taxon>Chrysomelidae</taxon>
        <taxon>Galerucinae</taxon>
        <taxon>Diabroticina</taxon>
        <taxon>Diabroticites</taxon>
        <taxon>Diabrotica</taxon>
    </lineage>
</organism>
<evidence type="ECO:0000256" key="5">
    <source>
        <dbReference type="ARBA" id="ARBA00022454"/>
    </source>
</evidence>
<keyword evidence="10" id="KW-0131">Cell cycle</keyword>
<accession>A0A6P7FXP3</accession>
<evidence type="ECO:0000256" key="3">
    <source>
        <dbReference type="ARBA" id="ARBA00009471"/>
    </source>
</evidence>
<feature type="compositionally biased region" description="Polar residues" evidence="11">
    <location>
        <begin position="1"/>
        <end position="15"/>
    </location>
</feature>
<dbReference type="PANTHER" id="PTHR13108">
    <property type="entry name" value="CONDENSIN COMPLEX SUBUNIT 2"/>
    <property type="match status" value="1"/>
</dbReference>
<dbReference type="GO" id="GO:0005737">
    <property type="term" value="C:cytoplasm"/>
    <property type="evidence" value="ECO:0007669"/>
    <property type="project" value="UniProtKB-SubCell"/>
</dbReference>
<dbReference type="Pfam" id="PF05786">
    <property type="entry name" value="Cnd2"/>
    <property type="match status" value="2"/>
</dbReference>
<dbReference type="InParanoid" id="A0A6P7FXP3"/>
<dbReference type="RefSeq" id="XP_050511264.1">
    <property type="nucleotide sequence ID" value="XM_050655307.1"/>
</dbReference>
<reference evidence="12" key="2">
    <citation type="submission" date="2025-05" db="UniProtKB">
        <authorList>
            <consortium name="EnsemblMetazoa"/>
        </authorList>
    </citation>
    <scope>IDENTIFICATION</scope>
</reference>
<evidence type="ECO:0000256" key="9">
    <source>
        <dbReference type="ARBA" id="ARBA00023067"/>
    </source>
</evidence>
<feature type="compositionally biased region" description="Basic and acidic residues" evidence="11">
    <location>
        <begin position="509"/>
        <end position="519"/>
    </location>
</feature>
<feature type="compositionally biased region" description="Polar residues" evidence="11">
    <location>
        <begin position="197"/>
        <end position="209"/>
    </location>
</feature>
<dbReference type="GO" id="GO:0000796">
    <property type="term" value="C:condensin complex"/>
    <property type="evidence" value="ECO:0007669"/>
    <property type="project" value="InterPro"/>
</dbReference>
<evidence type="ECO:0000256" key="11">
    <source>
        <dbReference type="SAM" id="MobiDB-lite"/>
    </source>
</evidence>
<feature type="region of interest" description="Disordered" evidence="11">
    <location>
        <begin position="509"/>
        <end position="555"/>
    </location>
</feature>
<dbReference type="GO" id="GO:0051301">
    <property type="term" value="P:cell division"/>
    <property type="evidence" value="ECO:0007669"/>
    <property type="project" value="UniProtKB-KW"/>
</dbReference>
<comment type="similarity">
    <text evidence="3">Belongs to the CND2 (condensin subunit 2) family.</text>
</comment>
<comment type="subcellular location">
    <subcellularLocation>
        <location evidence="1">Chromosome</location>
    </subcellularLocation>
    <subcellularLocation>
        <location evidence="2">Cytoplasm</location>
    </subcellularLocation>
</comment>
<dbReference type="CTD" id="35287"/>
<protein>
    <recommendedName>
        <fullName evidence="4">Condensin complex subunit 2</fullName>
    </recommendedName>
</protein>
<sequence length="678" mass="76735">MAEASTSSLVTSTPMVSDPRRRSILVNTNAPSPLRRSLNTSSLNSSFVEVPNDDDQRAARRSIAKIQRRLTNVSPVKSVNLSESFIKDQYVVYTHLFAENKITSKNAWKLQIIDMLKPLCQKSGKDVLQVATTSIDISAKVYGIRVDDVHSEGLKLANNMARVANTDEPDNDEGEQSGGEQDNAAAASKKKKRKRPNQTGVKSTINKNPKGNLGKLPKLEPTDFTTRVKPDAGTIDNLFTNMLKETSNCFIVLDKNKKYFEESDSIVKKEEKISMKNIKIPKTVGSINPSFNDFIVDVWDPDQEEKRLNENSMLSQIQPVVFDDRGFPIPELDGSIHDIFETNDMDVDVDDDDVIEVRQAESLLPQIRDSVHVVDYRPMEMSIQTSEYSFNPVVRTSNGKYIDQIWAGPSHWKLKFIRRSTPRFSGRANTTEKQPTKRGRKKPIVEKINYEAEPPEINFNNELVIKKKPPAVDMHKITLPLMDQSCARIMETMKELMLKPGVCPVEKSAVKKDENRDEIEVSPYKYENPNDSLYCSQNQDDNDNDADMDNDNIAGDDEHLVQFGGNLTDNLVENPEMVPSTYIQYAKQAKQINMKKLKSAIWYKLTNVTIETQDTNVKIIPQTYSELYKALPDIMPSKEKEKLSCPLAFFALLHLTNEKNLSLSRMPGKNDCYIEGPQ</sequence>
<proteinExistence type="inferred from homology"/>
<dbReference type="FunCoup" id="A0A6P7FXP3">
    <property type="interactions" value="962"/>
</dbReference>
<evidence type="ECO:0000313" key="13">
    <source>
        <dbReference type="Proteomes" id="UP001652700"/>
    </source>
</evidence>
<keyword evidence="9" id="KW-0226">DNA condensation</keyword>
<dbReference type="AlphaFoldDB" id="A0A6P7FXP3"/>
<dbReference type="OrthoDB" id="362021at2759"/>
<dbReference type="KEGG" id="dvv:114335235"/>
<reference evidence="14" key="1">
    <citation type="submission" date="2025-04" db="UniProtKB">
        <authorList>
            <consortium name="RefSeq"/>
        </authorList>
    </citation>
    <scope>IDENTIFICATION</scope>
    <source>
        <tissue evidence="14">Whole insect</tissue>
    </source>
</reference>
<keyword evidence="13" id="KW-1185">Reference proteome</keyword>
<feature type="region of interest" description="Disordered" evidence="11">
    <location>
        <begin position="165"/>
        <end position="222"/>
    </location>
</feature>
<evidence type="ECO:0000256" key="10">
    <source>
        <dbReference type="ARBA" id="ARBA00023306"/>
    </source>
</evidence>
<evidence type="ECO:0000256" key="4">
    <source>
        <dbReference type="ARBA" id="ARBA00016065"/>
    </source>
</evidence>
<evidence type="ECO:0000313" key="12">
    <source>
        <dbReference type="EnsemblMetazoa" id="XP_050511264.1"/>
    </source>
</evidence>
<keyword evidence="6" id="KW-0963">Cytoplasm</keyword>
<evidence type="ECO:0000256" key="7">
    <source>
        <dbReference type="ARBA" id="ARBA00022618"/>
    </source>
</evidence>
<dbReference type="RefSeq" id="XP_028141236.1">
    <property type="nucleotide sequence ID" value="XM_028285435.1"/>
</dbReference>
<dbReference type="PANTHER" id="PTHR13108:SF9">
    <property type="entry name" value="CONDENSIN COMPLEX SUBUNIT 2"/>
    <property type="match status" value="1"/>
</dbReference>
<evidence type="ECO:0000256" key="2">
    <source>
        <dbReference type="ARBA" id="ARBA00004496"/>
    </source>
</evidence>
<dbReference type="GeneID" id="114335235"/>
<name>A0A6P7FXP3_DIAVI</name>
<gene>
    <name evidence="14" type="primary">LOC114335235</name>
</gene>
<feature type="region of interest" description="Disordered" evidence="11">
    <location>
        <begin position="1"/>
        <end position="23"/>
    </location>
</feature>